<feature type="transmembrane region" description="Helical" evidence="1">
    <location>
        <begin position="108"/>
        <end position="130"/>
    </location>
</feature>
<feature type="transmembrane region" description="Helical" evidence="1">
    <location>
        <begin position="378"/>
        <end position="399"/>
    </location>
</feature>
<dbReference type="eggNOG" id="COG4454">
    <property type="taxonomic scope" value="Bacteria"/>
</dbReference>
<feature type="transmembrane region" description="Helical" evidence="1">
    <location>
        <begin position="50"/>
        <end position="71"/>
    </location>
</feature>
<feature type="transmembrane region" description="Helical" evidence="1">
    <location>
        <begin position="142"/>
        <end position="165"/>
    </location>
</feature>
<evidence type="ECO:0008006" key="4">
    <source>
        <dbReference type="Google" id="ProtNLM"/>
    </source>
</evidence>
<dbReference type="RefSeq" id="WP_020934543.1">
    <property type="nucleotide sequence ID" value="NC_021915.1"/>
</dbReference>
<dbReference type="HOGENOM" id="CLU_675636_0_0_11"/>
<keyword evidence="1" id="KW-1133">Transmembrane helix</keyword>
<feature type="transmembrane region" description="Helical" evidence="1">
    <location>
        <begin position="275"/>
        <end position="298"/>
    </location>
</feature>
<reference evidence="2 3" key="1">
    <citation type="submission" date="2012-11" db="EMBL/GenBank/DDBJ databases">
        <title>The complete genome sequence of Corynebacterium maris Coryn-1 (=DSM 45190).</title>
        <authorList>
            <person name="Schaffert L."/>
            <person name="Albersmeier A."/>
            <person name="Kalinowski J."/>
            <person name="Ruckert C."/>
        </authorList>
    </citation>
    <scope>NUCLEOTIDE SEQUENCE [LARGE SCALE GENOMIC DNA]</scope>
    <source>
        <strain evidence="3">Coryn-1</strain>
    </source>
</reference>
<feature type="transmembrane region" description="Helical" evidence="1">
    <location>
        <begin position="310"/>
        <end position="332"/>
    </location>
</feature>
<evidence type="ECO:0000313" key="3">
    <source>
        <dbReference type="Proteomes" id="UP000015388"/>
    </source>
</evidence>
<feature type="transmembrane region" description="Helical" evidence="1">
    <location>
        <begin position="185"/>
        <end position="205"/>
    </location>
</feature>
<keyword evidence="1" id="KW-0812">Transmembrane</keyword>
<sequence>MTALTVSDVSLRARGRWHTLAAAAVIWWMLVGVGVAVAHRFGASVAWWDVVHTFTVGAVTTAVIVYSTHFVEALTRTGAGRSTFVAIRVGIIQVALIALLVDRAGYDWGVLSDVAAGAVIAVLLWHIAVIVRRLRGSLAGRFAVTVPFYVAAAAFLILAILLAALAGNGVGDYSDLIGAHSRATVWGFSWLTVLGTVVTLLPTLSSTPISEVARRRCTRALSVHCAGLTAAVLLQALGLTEWAGAAQLLTVLAAVMVAQPIMATMFAGQGRWTTAAASVTAGMVWLIALSAADAASLIGGADARATTVLLAPSFLGGGLLQLVTGVLHHLLPTLIGGGPDKVRRARSLADRGGYARTVLLNLGALLALLAADGPAKEAGLILLGLGLAGHVMHIIRAVVAQYRMENL</sequence>
<feature type="transmembrane region" description="Helical" evidence="1">
    <location>
        <begin position="242"/>
        <end position="263"/>
    </location>
</feature>
<gene>
    <name evidence="2" type="ORF">B841_05685</name>
</gene>
<proteinExistence type="predicted"/>
<organism evidence="2 3">
    <name type="scientific">Corynebacterium maris DSM 45190</name>
    <dbReference type="NCBI Taxonomy" id="1224163"/>
    <lineage>
        <taxon>Bacteria</taxon>
        <taxon>Bacillati</taxon>
        <taxon>Actinomycetota</taxon>
        <taxon>Actinomycetes</taxon>
        <taxon>Mycobacteriales</taxon>
        <taxon>Corynebacteriaceae</taxon>
        <taxon>Corynebacterium</taxon>
    </lineage>
</organism>
<dbReference type="Proteomes" id="UP000015388">
    <property type="component" value="Chromosome"/>
</dbReference>
<protein>
    <recommendedName>
        <fullName evidence="4">Beta-carotene 15,15'-monooxygenase</fullName>
    </recommendedName>
</protein>
<keyword evidence="1" id="KW-0472">Membrane</keyword>
<name>S5T1Z7_9CORY</name>
<dbReference type="AlphaFoldDB" id="S5T1Z7"/>
<keyword evidence="3" id="KW-1185">Reference proteome</keyword>
<feature type="transmembrane region" description="Helical" evidence="1">
    <location>
        <begin position="20"/>
        <end position="38"/>
    </location>
</feature>
<feature type="transmembrane region" description="Helical" evidence="1">
    <location>
        <begin position="217"/>
        <end position="236"/>
    </location>
</feature>
<dbReference type="STRING" id="1224163.B841_05685"/>
<dbReference type="EMBL" id="CP003924">
    <property type="protein sequence ID" value="AGS34610.1"/>
    <property type="molecule type" value="Genomic_DNA"/>
</dbReference>
<dbReference type="PATRIC" id="fig|1224163.3.peg.1140"/>
<evidence type="ECO:0000256" key="1">
    <source>
        <dbReference type="SAM" id="Phobius"/>
    </source>
</evidence>
<feature type="transmembrane region" description="Helical" evidence="1">
    <location>
        <begin position="83"/>
        <end position="102"/>
    </location>
</feature>
<accession>S5T1Z7</accession>
<dbReference type="KEGG" id="cmd:B841_05685"/>
<feature type="transmembrane region" description="Helical" evidence="1">
    <location>
        <begin position="353"/>
        <end position="372"/>
    </location>
</feature>
<evidence type="ECO:0000313" key="2">
    <source>
        <dbReference type="EMBL" id="AGS34610.1"/>
    </source>
</evidence>